<accession>A0ABP7DU58</accession>
<dbReference type="Proteomes" id="UP001500523">
    <property type="component" value="Unassembled WGS sequence"/>
</dbReference>
<dbReference type="PANTHER" id="PTHR32089">
    <property type="entry name" value="METHYL-ACCEPTING CHEMOTAXIS PROTEIN MCPB"/>
    <property type="match status" value="1"/>
</dbReference>
<evidence type="ECO:0000256" key="3">
    <source>
        <dbReference type="SAM" id="Coils"/>
    </source>
</evidence>
<dbReference type="Pfam" id="PF00015">
    <property type="entry name" value="MCPsignal"/>
    <property type="match status" value="1"/>
</dbReference>
<feature type="coiled-coil region" evidence="3">
    <location>
        <begin position="265"/>
        <end position="303"/>
    </location>
</feature>
<feature type="transmembrane region" description="Helical" evidence="4">
    <location>
        <begin position="197"/>
        <end position="220"/>
    </location>
</feature>
<reference evidence="7" key="1">
    <citation type="journal article" date="2019" name="Int. J. Syst. Evol. Microbiol.">
        <title>The Global Catalogue of Microorganisms (GCM) 10K type strain sequencing project: providing services to taxonomists for standard genome sequencing and annotation.</title>
        <authorList>
            <consortium name="The Broad Institute Genomics Platform"/>
            <consortium name="The Broad Institute Genome Sequencing Center for Infectious Disease"/>
            <person name="Wu L."/>
            <person name="Ma J."/>
        </authorList>
    </citation>
    <scope>NUCLEOTIDE SEQUENCE [LARGE SCALE GENOMIC DNA]</scope>
    <source>
        <strain evidence="7">JCM 17498</strain>
    </source>
</reference>
<organism evidence="6 7">
    <name type="scientific">Sphingomonas cynarae</name>
    <dbReference type="NCBI Taxonomy" id="930197"/>
    <lineage>
        <taxon>Bacteria</taxon>
        <taxon>Pseudomonadati</taxon>
        <taxon>Pseudomonadota</taxon>
        <taxon>Alphaproteobacteria</taxon>
        <taxon>Sphingomonadales</taxon>
        <taxon>Sphingomonadaceae</taxon>
        <taxon>Sphingomonas</taxon>
    </lineage>
</organism>
<keyword evidence="4" id="KW-0812">Transmembrane</keyword>
<sequence length="592" mass="63511">MLDALSQRLGRRLRLSDRSIALKVAATPVIMLVLFVVMAATSTAALLVAGHSVSKIVNDDMRDIAQLNAAARKFESANSDVYHLLVTRAAAPATPIGEQTQAVRDELRDVRVAVIDYRRRYPAQGELARLIVDIDRYVETVEVLTSMLEIDFASTATMIQPFRANARKVEMRIRQITATGVTRATDSAAGALFATRLTLAILLFAFAVTAAVGLLMAYVIGRSTVASITDIATATDAVMNNQAIDLGAFRRGDELGHVVTALAGFQAQRHKARELETQATALRQQAEREERRQAQVIASVERQGEEERRATLRSLADAFERQVAGTIRDAQQAMDQLECNATDLAGLIDGNRRLAAELDTVAQLFATEMHEAGQETHSLARAFDEIDREAAGTSSAARSISVHARKANENVALSQAQASSIEQIADVIGSISKQTNLLALNATIEAARAGPAGAGFAVVAAEIKSLSGRTGENANDVRTAIENVQRQIRSIVTSTESLGSLIAEMDDGAGRVAAMSRGQTTSIESLNGRIAAVGDRSQALTEASREIIVSVNDNTVSLDQVRKSSLALKAMLHKLSAEAATFTGHFTTAQRR</sequence>
<evidence type="ECO:0000256" key="2">
    <source>
        <dbReference type="PROSITE-ProRule" id="PRU00284"/>
    </source>
</evidence>
<evidence type="ECO:0000256" key="4">
    <source>
        <dbReference type="SAM" id="Phobius"/>
    </source>
</evidence>
<dbReference type="RefSeq" id="WP_344693048.1">
    <property type="nucleotide sequence ID" value="NZ_BAABBF010000003.1"/>
</dbReference>
<dbReference type="SMART" id="SM00283">
    <property type="entry name" value="MA"/>
    <property type="match status" value="1"/>
</dbReference>
<dbReference type="SUPFAM" id="SSF58104">
    <property type="entry name" value="Methyl-accepting chemotaxis protein (MCP) signaling domain"/>
    <property type="match status" value="1"/>
</dbReference>
<keyword evidence="1 2" id="KW-0807">Transducer</keyword>
<keyword evidence="7" id="KW-1185">Reference proteome</keyword>
<dbReference type="EMBL" id="BAABBF010000003">
    <property type="protein sequence ID" value="GAA3709246.1"/>
    <property type="molecule type" value="Genomic_DNA"/>
</dbReference>
<evidence type="ECO:0000313" key="6">
    <source>
        <dbReference type="EMBL" id="GAA3709246.1"/>
    </source>
</evidence>
<evidence type="ECO:0000256" key="1">
    <source>
        <dbReference type="ARBA" id="ARBA00023224"/>
    </source>
</evidence>
<proteinExistence type="predicted"/>
<evidence type="ECO:0000313" key="7">
    <source>
        <dbReference type="Proteomes" id="UP001500523"/>
    </source>
</evidence>
<dbReference type="InterPro" id="IPR004089">
    <property type="entry name" value="MCPsignal_dom"/>
</dbReference>
<protein>
    <submittedName>
        <fullName evidence="6">Methyl-accepting chemotaxis protein</fullName>
    </submittedName>
</protein>
<feature type="transmembrane region" description="Helical" evidence="4">
    <location>
        <begin position="20"/>
        <end position="48"/>
    </location>
</feature>
<evidence type="ECO:0000259" key="5">
    <source>
        <dbReference type="PROSITE" id="PS50111"/>
    </source>
</evidence>
<feature type="domain" description="Methyl-accepting transducer" evidence="5">
    <location>
        <begin position="333"/>
        <end position="555"/>
    </location>
</feature>
<keyword evidence="4" id="KW-0472">Membrane</keyword>
<gene>
    <name evidence="6" type="ORF">GCM10022268_18190</name>
</gene>
<comment type="caution">
    <text evidence="6">The sequence shown here is derived from an EMBL/GenBank/DDBJ whole genome shotgun (WGS) entry which is preliminary data.</text>
</comment>
<dbReference type="Gene3D" id="1.10.287.950">
    <property type="entry name" value="Methyl-accepting chemotaxis protein"/>
    <property type="match status" value="1"/>
</dbReference>
<keyword evidence="3" id="KW-0175">Coiled coil</keyword>
<dbReference type="PANTHER" id="PTHR32089:SF114">
    <property type="entry name" value="METHYL-ACCEPTING CHEMOTAXIS PROTEIN MCPB"/>
    <property type="match status" value="1"/>
</dbReference>
<dbReference type="PROSITE" id="PS50111">
    <property type="entry name" value="CHEMOTAXIS_TRANSDUC_2"/>
    <property type="match status" value="1"/>
</dbReference>
<keyword evidence="4" id="KW-1133">Transmembrane helix</keyword>
<name>A0ABP7DU58_9SPHN</name>